<evidence type="ECO:0000259" key="4">
    <source>
        <dbReference type="PROSITE" id="PS50280"/>
    </source>
</evidence>
<evidence type="ECO:0008006" key="8">
    <source>
        <dbReference type="Google" id="ProtNLM"/>
    </source>
</evidence>
<dbReference type="Gene3D" id="2.170.270.10">
    <property type="entry name" value="SET domain"/>
    <property type="match status" value="1"/>
</dbReference>
<keyword evidence="1" id="KW-0489">Methyltransferase</keyword>
<feature type="domain" description="SET" evidence="4">
    <location>
        <begin position="1"/>
        <end position="96"/>
    </location>
</feature>
<dbReference type="InterPro" id="IPR001214">
    <property type="entry name" value="SET_dom"/>
</dbReference>
<feature type="domain" description="Post-SET" evidence="5">
    <location>
        <begin position="110"/>
        <end position="126"/>
    </location>
</feature>
<dbReference type="GO" id="GO:0042054">
    <property type="term" value="F:histone methyltransferase activity"/>
    <property type="evidence" value="ECO:0007669"/>
    <property type="project" value="TreeGrafter"/>
</dbReference>
<dbReference type="PANTHER" id="PTHR45660:SF46">
    <property type="entry name" value="HISTONE-LYSINE N-METHYLTRANSFERASE, H3 LYSINE-9 SPECIFIC SUVH6"/>
    <property type="match status" value="1"/>
</dbReference>
<dbReference type="PANTHER" id="PTHR45660">
    <property type="entry name" value="HISTONE-LYSINE N-METHYLTRANSFERASE SETMAR"/>
    <property type="match status" value="1"/>
</dbReference>
<comment type="caution">
    <text evidence="6">The sequence shown here is derived from an EMBL/GenBank/DDBJ whole genome shotgun (WGS) entry which is preliminary data.</text>
</comment>
<evidence type="ECO:0000256" key="3">
    <source>
        <dbReference type="ARBA" id="ARBA00022691"/>
    </source>
</evidence>
<reference evidence="6" key="1">
    <citation type="submission" date="2023-10" db="EMBL/GenBank/DDBJ databases">
        <title>Chromosome-level genome of the transformable northern wattle, Acacia crassicarpa.</title>
        <authorList>
            <person name="Massaro I."/>
            <person name="Sinha N.R."/>
            <person name="Poethig S."/>
            <person name="Leichty A.R."/>
        </authorList>
    </citation>
    <scope>NUCLEOTIDE SEQUENCE</scope>
    <source>
        <strain evidence="6">Acra3RX</strain>
        <tissue evidence="6">Leaf</tissue>
    </source>
</reference>
<gene>
    <name evidence="6" type="ORF">QN277_009107</name>
</gene>
<keyword evidence="7" id="KW-1185">Reference proteome</keyword>
<accession>A0AAE1IRY2</accession>
<protein>
    <recommendedName>
        <fullName evidence="8">Histone-lysine N-methyltransferase</fullName>
    </recommendedName>
</protein>
<dbReference type="InterPro" id="IPR051357">
    <property type="entry name" value="H3K9_HMTase_SUVAR3-9"/>
</dbReference>
<dbReference type="SMART" id="SM00317">
    <property type="entry name" value="SET"/>
    <property type="match status" value="1"/>
</dbReference>
<proteinExistence type="predicted"/>
<evidence type="ECO:0000313" key="7">
    <source>
        <dbReference type="Proteomes" id="UP001293593"/>
    </source>
</evidence>
<sequence>MRTGLDEYLFDIGKNLINNGILSDGVSRPEVSEGGGGFTIDAARYGNLGRFFNHSCVPNMYAQDVLYDHGDRRIPHIMLFAAENIPPLKELTYDYNYSKDQIFNSDGSIKKKDCFCGSVGCTGRMY</sequence>
<dbReference type="GO" id="GO:0032259">
    <property type="term" value="P:methylation"/>
    <property type="evidence" value="ECO:0007669"/>
    <property type="project" value="UniProtKB-KW"/>
</dbReference>
<dbReference type="SMART" id="SM00508">
    <property type="entry name" value="PostSET"/>
    <property type="match status" value="1"/>
</dbReference>
<keyword evidence="2" id="KW-0808">Transferase</keyword>
<dbReference type="Pfam" id="PF00856">
    <property type="entry name" value="SET"/>
    <property type="match status" value="1"/>
</dbReference>
<dbReference type="InterPro" id="IPR003616">
    <property type="entry name" value="Post-SET_dom"/>
</dbReference>
<evidence type="ECO:0000256" key="2">
    <source>
        <dbReference type="ARBA" id="ARBA00022679"/>
    </source>
</evidence>
<evidence type="ECO:0000256" key="1">
    <source>
        <dbReference type="ARBA" id="ARBA00022603"/>
    </source>
</evidence>
<dbReference type="Proteomes" id="UP001293593">
    <property type="component" value="Unassembled WGS sequence"/>
</dbReference>
<dbReference type="SUPFAM" id="SSF82199">
    <property type="entry name" value="SET domain"/>
    <property type="match status" value="1"/>
</dbReference>
<dbReference type="PROSITE" id="PS50280">
    <property type="entry name" value="SET"/>
    <property type="match status" value="1"/>
</dbReference>
<dbReference type="EMBL" id="JAWXYG010000013">
    <property type="protein sequence ID" value="KAK4256212.1"/>
    <property type="molecule type" value="Genomic_DNA"/>
</dbReference>
<organism evidence="6 7">
    <name type="scientific">Acacia crassicarpa</name>
    <name type="common">northern wattle</name>
    <dbReference type="NCBI Taxonomy" id="499986"/>
    <lineage>
        <taxon>Eukaryota</taxon>
        <taxon>Viridiplantae</taxon>
        <taxon>Streptophyta</taxon>
        <taxon>Embryophyta</taxon>
        <taxon>Tracheophyta</taxon>
        <taxon>Spermatophyta</taxon>
        <taxon>Magnoliopsida</taxon>
        <taxon>eudicotyledons</taxon>
        <taxon>Gunneridae</taxon>
        <taxon>Pentapetalae</taxon>
        <taxon>rosids</taxon>
        <taxon>fabids</taxon>
        <taxon>Fabales</taxon>
        <taxon>Fabaceae</taxon>
        <taxon>Caesalpinioideae</taxon>
        <taxon>mimosoid clade</taxon>
        <taxon>Acacieae</taxon>
        <taxon>Acacia</taxon>
    </lineage>
</organism>
<dbReference type="AlphaFoldDB" id="A0AAE1IRY2"/>
<keyword evidence="3" id="KW-0949">S-adenosyl-L-methionine</keyword>
<evidence type="ECO:0000259" key="5">
    <source>
        <dbReference type="PROSITE" id="PS50868"/>
    </source>
</evidence>
<dbReference type="PROSITE" id="PS50868">
    <property type="entry name" value="POST_SET"/>
    <property type="match status" value="1"/>
</dbReference>
<name>A0AAE1IRY2_9FABA</name>
<dbReference type="InterPro" id="IPR046341">
    <property type="entry name" value="SET_dom_sf"/>
</dbReference>
<evidence type="ECO:0000313" key="6">
    <source>
        <dbReference type="EMBL" id="KAK4256212.1"/>
    </source>
</evidence>
<dbReference type="GO" id="GO:0003690">
    <property type="term" value="F:double-stranded DNA binding"/>
    <property type="evidence" value="ECO:0007669"/>
    <property type="project" value="TreeGrafter"/>
</dbReference>